<evidence type="ECO:0000313" key="2">
    <source>
        <dbReference type="Proteomes" id="UP000198555"/>
    </source>
</evidence>
<reference evidence="2" key="1">
    <citation type="submission" date="2016-10" db="EMBL/GenBank/DDBJ databases">
        <authorList>
            <person name="Varghese N."/>
            <person name="Submissions S."/>
        </authorList>
    </citation>
    <scope>NUCLEOTIDE SEQUENCE [LARGE SCALE GENOMIC DNA]</scope>
    <source>
        <strain evidence="2">DSM 19326</strain>
    </source>
</reference>
<dbReference type="Proteomes" id="UP000198555">
    <property type="component" value="Unassembled WGS sequence"/>
</dbReference>
<protein>
    <submittedName>
        <fullName evidence="1">Uncharacterized protein</fullName>
    </submittedName>
</protein>
<accession>A0A1H6LVY8</accession>
<dbReference type="RefSeq" id="WP_177165221.1">
    <property type="nucleotide sequence ID" value="NZ_FNWX01000054.1"/>
</dbReference>
<gene>
    <name evidence="1" type="ORF">SAMN05421793_15411</name>
</gene>
<dbReference type="EMBL" id="FNWX01000054">
    <property type="protein sequence ID" value="SEH92971.1"/>
    <property type="molecule type" value="Genomic_DNA"/>
</dbReference>
<evidence type="ECO:0000313" key="1">
    <source>
        <dbReference type="EMBL" id="SEH92971.1"/>
    </source>
</evidence>
<sequence length="46" mass="5268">MEVKELRLYNLLQYEGDVVSVVGFNLEKDKNVSMVQIQQGDSKIPI</sequence>
<organism evidence="1 2">
    <name type="scientific">Epilithonimonas hominis</name>
    <dbReference type="NCBI Taxonomy" id="420404"/>
    <lineage>
        <taxon>Bacteria</taxon>
        <taxon>Pseudomonadati</taxon>
        <taxon>Bacteroidota</taxon>
        <taxon>Flavobacteriia</taxon>
        <taxon>Flavobacteriales</taxon>
        <taxon>Weeksellaceae</taxon>
        <taxon>Chryseobacterium group</taxon>
        <taxon>Epilithonimonas</taxon>
    </lineage>
</organism>
<dbReference type="AlphaFoldDB" id="A0A1H6LVY8"/>
<proteinExistence type="predicted"/>
<keyword evidence="2" id="KW-1185">Reference proteome</keyword>
<name>A0A1H6LVY8_9FLAO</name>